<name>A0A4Q1DDK7_9BACT</name>
<evidence type="ECO:0000313" key="1">
    <source>
        <dbReference type="EMBL" id="RXK87058.1"/>
    </source>
</evidence>
<protein>
    <submittedName>
        <fullName evidence="1">Uncharacterized protein</fullName>
    </submittedName>
</protein>
<gene>
    <name evidence="1" type="ORF">ESB13_09810</name>
</gene>
<dbReference type="EMBL" id="SDHZ01000001">
    <property type="protein sequence ID" value="RXK87058.1"/>
    <property type="molecule type" value="Genomic_DNA"/>
</dbReference>
<organism evidence="1 2">
    <name type="scientific">Filimonas effusa</name>
    <dbReference type="NCBI Taxonomy" id="2508721"/>
    <lineage>
        <taxon>Bacteria</taxon>
        <taxon>Pseudomonadati</taxon>
        <taxon>Bacteroidota</taxon>
        <taxon>Chitinophagia</taxon>
        <taxon>Chitinophagales</taxon>
        <taxon>Chitinophagaceae</taxon>
        <taxon>Filimonas</taxon>
    </lineage>
</organism>
<accession>A0A4Q1DDK7</accession>
<evidence type="ECO:0000313" key="2">
    <source>
        <dbReference type="Proteomes" id="UP000290545"/>
    </source>
</evidence>
<keyword evidence="2" id="KW-1185">Reference proteome</keyword>
<comment type="caution">
    <text evidence="1">The sequence shown here is derived from an EMBL/GenBank/DDBJ whole genome shotgun (WGS) entry which is preliminary data.</text>
</comment>
<sequence>MYQQFSDNFYKLSTYITIIRQFKEDISEVEVKNEIKDVFGKRYCRVYINIKLKEGSDKEYDLNKSFSDHFRYEKEYFSFYLGSGSYRDDDDFRLYNREEEVHYNYIWNFLAWFIKNDNIQVVDRPFISEKTIRRQQIRQERECEERIKREDEAVQDLLPEEGQLIAIKQCSHSSIRIGLITQITLQSRKSSFSMTISEVKKDLSIGKVQINDVSKRKIYALIKKEKLPTKSKTDLIAKIESNKSFEGLIWRRPQGLWE</sequence>
<dbReference type="AlphaFoldDB" id="A0A4Q1DDK7"/>
<dbReference type="OrthoDB" id="9833603at2"/>
<proteinExistence type="predicted"/>
<reference evidence="1 2" key="1">
    <citation type="submission" date="2019-01" db="EMBL/GenBank/DDBJ databases">
        <title>Filimonas sp. strain TTM-71.</title>
        <authorList>
            <person name="Chen W.-M."/>
        </authorList>
    </citation>
    <scope>NUCLEOTIDE SEQUENCE [LARGE SCALE GENOMIC DNA]</scope>
    <source>
        <strain evidence="1 2">TTM-71</strain>
    </source>
</reference>
<dbReference type="Proteomes" id="UP000290545">
    <property type="component" value="Unassembled WGS sequence"/>
</dbReference>
<dbReference type="RefSeq" id="WP_129002808.1">
    <property type="nucleotide sequence ID" value="NZ_SDHZ01000001.1"/>
</dbReference>